<evidence type="ECO:0000259" key="2">
    <source>
        <dbReference type="Pfam" id="PF08926"/>
    </source>
</evidence>
<dbReference type="GO" id="GO:0000287">
    <property type="term" value="F:magnesium ion binding"/>
    <property type="evidence" value="ECO:0007669"/>
    <property type="project" value="InterPro"/>
</dbReference>
<dbReference type="GO" id="GO:0004674">
    <property type="term" value="F:protein serine/threonine kinase activity"/>
    <property type="evidence" value="ECO:0007669"/>
    <property type="project" value="InterPro"/>
</dbReference>
<organism evidence="3 4">
    <name type="scientific">Pogonophryne albipinna</name>
    <dbReference type="NCBI Taxonomy" id="1090488"/>
    <lineage>
        <taxon>Eukaryota</taxon>
        <taxon>Metazoa</taxon>
        <taxon>Chordata</taxon>
        <taxon>Craniata</taxon>
        <taxon>Vertebrata</taxon>
        <taxon>Euteleostomi</taxon>
        <taxon>Actinopterygii</taxon>
        <taxon>Neopterygii</taxon>
        <taxon>Teleostei</taxon>
        <taxon>Neoteleostei</taxon>
        <taxon>Acanthomorphata</taxon>
        <taxon>Eupercaria</taxon>
        <taxon>Perciformes</taxon>
        <taxon>Notothenioidei</taxon>
        <taxon>Pogonophryne</taxon>
    </lineage>
</organism>
<feature type="domain" description="Microtubule-associated serine/threonine-protein kinase pre-PK" evidence="2">
    <location>
        <begin position="66"/>
        <end position="91"/>
    </location>
</feature>
<sequence length="91" mass="9810">MCDWEDEREGGGKTNGKVVQEGEGGEAERESSEPELQNEQQEESDPDHHLPHAASPSLPSPPPRTPRADGRRWSLASLPSSGYGTNTPSST</sequence>
<dbReference type="Pfam" id="PF08926">
    <property type="entry name" value="DUF1908"/>
    <property type="match status" value="1"/>
</dbReference>
<reference evidence="3" key="1">
    <citation type="submission" date="2022-11" db="EMBL/GenBank/DDBJ databases">
        <title>Chromosome-level genome of Pogonophryne albipinna.</title>
        <authorList>
            <person name="Jo E."/>
        </authorList>
    </citation>
    <scope>NUCLEOTIDE SEQUENCE</scope>
    <source>
        <strain evidence="3">SGF0006</strain>
        <tissue evidence="3">Muscle</tissue>
    </source>
</reference>
<dbReference type="AlphaFoldDB" id="A0AAD6F514"/>
<accession>A0AAD6F514</accession>
<dbReference type="EMBL" id="JAPTMU010000150">
    <property type="protein sequence ID" value="KAJ4921013.1"/>
    <property type="molecule type" value="Genomic_DNA"/>
</dbReference>
<evidence type="ECO:0000313" key="4">
    <source>
        <dbReference type="Proteomes" id="UP001219934"/>
    </source>
</evidence>
<feature type="compositionally biased region" description="Polar residues" evidence="1">
    <location>
        <begin position="77"/>
        <end position="91"/>
    </location>
</feature>
<dbReference type="GO" id="GO:0005524">
    <property type="term" value="F:ATP binding"/>
    <property type="evidence" value="ECO:0007669"/>
    <property type="project" value="InterPro"/>
</dbReference>
<protein>
    <recommendedName>
        <fullName evidence="2">Microtubule-associated serine/threonine-protein kinase pre-PK domain-containing protein</fullName>
    </recommendedName>
</protein>
<keyword evidence="4" id="KW-1185">Reference proteome</keyword>
<gene>
    <name evidence="3" type="ORF">JOQ06_015399</name>
</gene>
<proteinExistence type="predicted"/>
<feature type="non-terminal residue" evidence="3">
    <location>
        <position position="1"/>
    </location>
</feature>
<evidence type="ECO:0000256" key="1">
    <source>
        <dbReference type="SAM" id="MobiDB-lite"/>
    </source>
</evidence>
<name>A0AAD6F514_9TELE</name>
<dbReference type="InterPro" id="IPR015022">
    <property type="entry name" value="MAST_pre-PK_dom"/>
</dbReference>
<dbReference type="Proteomes" id="UP001219934">
    <property type="component" value="Unassembled WGS sequence"/>
</dbReference>
<evidence type="ECO:0000313" key="3">
    <source>
        <dbReference type="EMBL" id="KAJ4921013.1"/>
    </source>
</evidence>
<comment type="caution">
    <text evidence="3">The sequence shown here is derived from an EMBL/GenBank/DDBJ whole genome shotgun (WGS) entry which is preliminary data.</text>
</comment>
<feature type="region of interest" description="Disordered" evidence="1">
    <location>
        <begin position="1"/>
        <end position="91"/>
    </location>
</feature>